<comment type="caution">
    <text evidence="1">The sequence shown here is derived from an EMBL/GenBank/DDBJ whole genome shotgun (WGS) entry which is preliminary data.</text>
</comment>
<protein>
    <submittedName>
        <fullName evidence="1">Uncharacterized protein</fullName>
    </submittedName>
</protein>
<proteinExistence type="predicted"/>
<dbReference type="Proteomes" id="UP000594638">
    <property type="component" value="Unassembled WGS sequence"/>
</dbReference>
<sequence>MSLESSQAALTVQSIDERTERFLVHASYSGDDIEASSEISESKMLLDVLVESKGNLGTSAHSEKLLKLSSMVPNDNNKAKDTKNVDELVRLNPLWTEGVLLLLKKAIECGSAMVLDDHCLDADNVLK</sequence>
<keyword evidence="2" id="KW-1185">Reference proteome</keyword>
<dbReference type="EMBL" id="CACTIH010000066">
    <property type="protein sequence ID" value="CAA2947145.1"/>
    <property type="molecule type" value="Genomic_DNA"/>
</dbReference>
<evidence type="ECO:0000313" key="2">
    <source>
        <dbReference type="Proteomes" id="UP000594638"/>
    </source>
</evidence>
<reference evidence="1 2" key="1">
    <citation type="submission" date="2019-12" db="EMBL/GenBank/DDBJ databases">
        <authorList>
            <person name="Alioto T."/>
            <person name="Alioto T."/>
            <person name="Gomez Garrido J."/>
        </authorList>
    </citation>
    <scope>NUCLEOTIDE SEQUENCE [LARGE SCALE GENOMIC DNA]</scope>
</reference>
<name>A0A8S0PHD8_OLEEU</name>
<organism evidence="1 2">
    <name type="scientific">Olea europaea subsp. europaea</name>
    <dbReference type="NCBI Taxonomy" id="158383"/>
    <lineage>
        <taxon>Eukaryota</taxon>
        <taxon>Viridiplantae</taxon>
        <taxon>Streptophyta</taxon>
        <taxon>Embryophyta</taxon>
        <taxon>Tracheophyta</taxon>
        <taxon>Spermatophyta</taxon>
        <taxon>Magnoliopsida</taxon>
        <taxon>eudicotyledons</taxon>
        <taxon>Gunneridae</taxon>
        <taxon>Pentapetalae</taxon>
        <taxon>asterids</taxon>
        <taxon>lamiids</taxon>
        <taxon>Lamiales</taxon>
        <taxon>Oleaceae</taxon>
        <taxon>Oleeae</taxon>
        <taxon>Olea</taxon>
    </lineage>
</organism>
<gene>
    <name evidence="1" type="ORF">OLEA9_A095349</name>
</gene>
<evidence type="ECO:0000313" key="1">
    <source>
        <dbReference type="EMBL" id="CAA2947145.1"/>
    </source>
</evidence>
<dbReference type="AlphaFoldDB" id="A0A8S0PHD8"/>
<accession>A0A8S0PHD8</accession>
<dbReference type="Gramene" id="OE9A095349T1">
    <property type="protein sequence ID" value="OE9A095349C1"/>
    <property type="gene ID" value="OE9A095349"/>
</dbReference>
<dbReference type="OrthoDB" id="2021019at2759"/>